<keyword evidence="11" id="KW-0676">Redox-active center</keyword>
<dbReference type="EC" id="1.11.1.26" evidence="4"/>
<accession>W6TDV0</accession>
<keyword evidence="7" id="KW-0575">Peroxidase</keyword>
<dbReference type="PANTHER" id="PTHR10681">
    <property type="entry name" value="THIOREDOXIN PEROXIDASE"/>
    <property type="match status" value="1"/>
</dbReference>
<comment type="similarity">
    <text evidence="2">Belongs to the peroxiredoxin family. AhpC/Prx1 subfamily.</text>
</comment>
<evidence type="ECO:0000259" key="16">
    <source>
        <dbReference type="PROSITE" id="PS51352"/>
    </source>
</evidence>
<dbReference type="InterPro" id="IPR013766">
    <property type="entry name" value="Thioredoxin_domain"/>
</dbReference>
<evidence type="ECO:0000256" key="6">
    <source>
        <dbReference type="ARBA" id="ARBA00022490"/>
    </source>
</evidence>
<evidence type="ECO:0000256" key="14">
    <source>
        <dbReference type="ARBA" id="ARBA00047572"/>
    </source>
</evidence>
<dbReference type="HOGENOM" id="CLU_042529_21_3_9"/>
<dbReference type="RefSeq" id="WP_024625281.1">
    <property type="nucleotide sequence ID" value="NZ_KK036455.1"/>
</dbReference>
<evidence type="ECO:0000256" key="9">
    <source>
        <dbReference type="ARBA" id="ARBA00023002"/>
    </source>
</evidence>
<dbReference type="GO" id="GO:0005829">
    <property type="term" value="C:cytosol"/>
    <property type="evidence" value="ECO:0007669"/>
    <property type="project" value="TreeGrafter"/>
</dbReference>
<evidence type="ECO:0000256" key="1">
    <source>
        <dbReference type="ARBA" id="ARBA00004496"/>
    </source>
</evidence>
<dbReference type="FunFam" id="3.40.30.10:FF:000002">
    <property type="entry name" value="Alkyl hydroperoxide reductase C"/>
    <property type="match status" value="1"/>
</dbReference>
<comment type="subcellular location">
    <subcellularLocation>
        <location evidence="1">Cytoplasm</location>
    </subcellularLocation>
</comment>
<keyword evidence="8" id="KW-0049">Antioxidant</keyword>
<dbReference type="STRING" id="1400520.LFAB_00125"/>
<dbReference type="GO" id="GO:0008379">
    <property type="term" value="F:thioredoxin peroxidase activity"/>
    <property type="evidence" value="ECO:0007669"/>
    <property type="project" value="TreeGrafter"/>
</dbReference>
<protein>
    <recommendedName>
        <fullName evidence="5">Alkyl hydroperoxide reductase C</fullName>
        <ecNumber evidence="4">1.11.1.26</ecNumber>
    </recommendedName>
    <alternativeName>
        <fullName evidence="12">Peroxiredoxin</fullName>
    </alternativeName>
    <alternativeName>
        <fullName evidence="13">Thioredoxin peroxidase</fullName>
    </alternativeName>
</protein>
<comment type="subunit">
    <text evidence="3">Homodimer; disulfide-linked, upon oxidation. 5 homodimers assemble to form a ring-like decamer.</text>
</comment>
<dbReference type="InterPro" id="IPR019479">
    <property type="entry name" value="Peroxiredoxin_C"/>
</dbReference>
<dbReference type="Pfam" id="PF00578">
    <property type="entry name" value="AhpC-TSA"/>
    <property type="match status" value="1"/>
</dbReference>
<dbReference type="GO" id="GO:0033554">
    <property type="term" value="P:cellular response to stress"/>
    <property type="evidence" value="ECO:0007669"/>
    <property type="project" value="TreeGrafter"/>
</dbReference>
<dbReference type="GO" id="GO:0006979">
    <property type="term" value="P:response to oxidative stress"/>
    <property type="evidence" value="ECO:0007669"/>
    <property type="project" value="TreeGrafter"/>
</dbReference>
<dbReference type="PROSITE" id="PS51352">
    <property type="entry name" value="THIOREDOXIN_2"/>
    <property type="match status" value="1"/>
</dbReference>
<dbReference type="OrthoDB" id="9812811at2"/>
<evidence type="ECO:0000256" key="10">
    <source>
        <dbReference type="ARBA" id="ARBA00023157"/>
    </source>
</evidence>
<dbReference type="eggNOG" id="COG0450">
    <property type="taxonomic scope" value="Bacteria"/>
</dbReference>
<dbReference type="InterPro" id="IPR024706">
    <property type="entry name" value="Peroxiredoxin_AhpC-typ"/>
</dbReference>
<dbReference type="CDD" id="cd03015">
    <property type="entry name" value="PRX_Typ2cys"/>
    <property type="match status" value="1"/>
</dbReference>
<comment type="catalytic activity">
    <reaction evidence="14">
        <text>a hydroperoxide + NADH + H(+) = an alcohol + NAD(+) + H2O</text>
        <dbReference type="Rhea" id="RHEA:62628"/>
        <dbReference type="ChEBI" id="CHEBI:15377"/>
        <dbReference type="ChEBI" id="CHEBI:15378"/>
        <dbReference type="ChEBI" id="CHEBI:30879"/>
        <dbReference type="ChEBI" id="CHEBI:35924"/>
        <dbReference type="ChEBI" id="CHEBI:57540"/>
        <dbReference type="ChEBI" id="CHEBI:57945"/>
        <dbReference type="EC" id="1.11.1.26"/>
    </reaction>
</comment>
<dbReference type="EMBL" id="AWWK01000001">
    <property type="protein sequence ID" value="ETY75780.1"/>
    <property type="molecule type" value="Genomic_DNA"/>
</dbReference>
<keyword evidence="6" id="KW-0963">Cytoplasm</keyword>
<dbReference type="PANTHER" id="PTHR10681:SF121">
    <property type="entry name" value="ALKYL HYDROPEROXIDE REDUCTASE C"/>
    <property type="match status" value="1"/>
</dbReference>
<evidence type="ECO:0000256" key="8">
    <source>
        <dbReference type="ARBA" id="ARBA00022862"/>
    </source>
</evidence>
<name>W6TDV0_9LACO</name>
<reference evidence="17 18" key="1">
    <citation type="journal article" date="2014" name="Genome Announc.">
        <title>Genome Sequence of Lactobacillus fabifermentans Strain T30PCM01, Isolated from Fermenting Grape Marc.</title>
        <authorList>
            <person name="Treu L."/>
            <person name="Vendramin V."/>
            <person name="Bovo B."/>
            <person name="Giacomini A."/>
            <person name="Corich V."/>
            <person name="Campanaro S."/>
        </authorList>
    </citation>
    <scope>NUCLEOTIDE SEQUENCE [LARGE SCALE GENOMIC DNA]</scope>
    <source>
        <strain evidence="17 18">T30PCM01</strain>
    </source>
</reference>
<dbReference type="InterPro" id="IPR036249">
    <property type="entry name" value="Thioredoxin-like_sf"/>
</dbReference>
<evidence type="ECO:0000256" key="15">
    <source>
        <dbReference type="PIRSR" id="PIRSR000239-1"/>
    </source>
</evidence>
<evidence type="ECO:0000256" key="3">
    <source>
        <dbReference type="ARBA" id="ARBA00011654"/>
    </source>
</evidence>
<feature type="domain" description="Thioredoxin" evidence="16">
    <location>
        <begin position="2"/>
        <end position="157"/>
    </location>
</feature>
<evidence type="ECO:0000256" key="11">
    <source>
        <dbReference type="ARBA" id="ARBA00023284"/>
    </source>
</evidence>
<dbReference type="GO" id="GO:0042744">
    <property type="term" value="P:hydrogen peroxide catabolic process"/>
    <property type="evidence" value="ECO:0007669"/>
    <property type="project" value="TreeGrafter"/>
</dbReference>
<evidence type="ECO:0000256" key="12">
    <source>
        <dbReference type="ARBA" id="ARBA00032077"/>
    </source>
</evidence>
<dbReference type="InterPro" id="IPR050217">
    <property type="entry name" value="Peroxiredoxin"/>
</dbReference>
<evidence type="ECO:0000256" key="4">
    <source>
        <dbReference type="ARBA" id="ARBA00013021"/>
    </source>
</evidence>
<dbReference type="InterPro" id="IPR000866">
    <property type="entry name" value="AhpC/TSA"/>
</dbReference>
<evidence type="ECO:0000313" key="17">
    <source>
        <dbReference type="EMBL" id="ETY75780.1"/>
    </source>
</evidence>
<dbReference type="PIRSF" id="PIRSF000239">
    <property type="entry name" value="AHPC"/>
    <property type="match status" value="1"/>
</dbReference>
<dbReference type="GO" id="GO:0102039">
    <property type="term" value="F:NADH-dependent peroxiredoxin activity"/>
    <property type="evidence" value="ECO:0007669"/>
    <property type="project" value="UniProtKB-EC"/>
</dbReference>
<evidence type="ECO:0000256" key="7">
    <source>
        <dbReference type="ARBA" id="ARBA00022559"/>
    </source>
</evidence>
<comment type="caution">
    <text evidence="17">The sequence shown here is derived from an EMBL/GenBank/DDBJ whole genome shotgun (WGS) entry which is preliminary data.</text>
</comment>
<dbReference type="SUPFAM" id="SSF52833">
    <property type="entry name" value="Thioredoxin-like"/>
    <property type="match status" value="1"/>
</dbReference>
<keyword evidence="10" id="KW-1015">Disulfide bond</keyword>
<evidence type="ECO:0000256" key="13">
    <source>
        <dbReference type="ARBA" id="ARBA00032824"/>
    </source>
</evidence>
<keyword evidence="9" id="KW-0560">Oxidoreductase</keyword>
<gene>
    <name evidence="17" type="ORF">LFAB_00125</name>
</gene>
<evidence type="ECO:0000256" key="2">
    <source>
        <dbReference type="ARBA" id="ARBA00009796"/>
    </source>
</evidence>
<dbReference type="Pfam" id="PF10417">
    <property type="entry name" value="1-cysPrx_C"/>
    <property type="match status" value="1"/>
</dbReference>
<dbReference type="PATRIC" id="fig|1400520.3.peg.24"/>
<dbReference type="GO" id="GO:0045454">
    <property type="term" value="P:cell redox homeostasis"/>
    <property type="evidence" value="ECO:0007669"/>
    <property type="project" value="TreeGrafter"/>
</dbReference>
<evidence type="ECO:0000313" key="18">
    <source>
        <dbReference type="Proteomes" id="UP000019247"/>
    </source>
</evidence>
<organism evidence="17 18">
    <name type="scientific">Lactiplantibacillus fabifermentans T30PCM01</name>
    <dbReference type="NCBI Taxonomy" id="1400520"/>
    <lineage>
        <taxon>Bacteria</taxon>
        <taxon>Bacillati</taxon>
        <taxon>Bacillota</taxon>
        <taxon>Bacilli</taxon>
        <taxon>Lactobacillales</taxon>
        <taxon>Lactobacillaceae</taxon>
        <taxon>Lactiplantibacillus</taxon>
    </lineage>
</organism>
<dbReference type="AlphaFoldDB" id="W6TDV0"/>
<feature type="active site" description="Cysteine sulfenic acid (-SOH) intermediate; for peroxidase activity" evidence="15">
    <location>
        <position position="47"/>
    </location>
</feature>
<dbReference type="Gene3D" id="3.40.30.10">
    <property type="entry name" value="Glutaredoxin"/>
    <property type="match status" value="1"/>
</dbReference>
<sequence>MNYIDQKLPEFSVNAYQQGATRTITTADVLGKWAVFFFYPADFTFVCPTELGDLQAHYEDFQKANAEIYSVSEDSEFVHKAWADATDTIGQVQYPMLADPAGKLARFFDVLDEDAGQAYRGVFIVNPEGQIKSYTINDMNIGRNANEVYRTLMAAEFVAAHGDMVCPANWHPGETPITPSLDLVGKI</sequence>
<dbReference type="Proteomes" id="UP000019247">
    <property type="component" value="Unassembled WGS sequence"/>
</dbReference>
<proteinExistence type="inferred from homology"/>
<evidence type="ECO:0000256" key="5">
    <source>
        <dbReference type="ARBA" id="ARBA00017462"/>
    </source>
</evidence>